<protein>
    <submittedName>
        <fullName evidence="8">Metal ABC transporter permease</fullName>
    </submittedName>
</protein>
<dbReference type="Gene3D" id="1.10.3470.10">
    <property type="entry name" value="ABC transporter involved in vitamin B12 uptake, BtuC"/>
    <property type="match status" value="1"/>
</dbReference>
<name>A0ABY4PBS3_9LACO</name>
<organism evidence="8 9">
    <name type="scientific">Bombilactobacillus thymidiniphilus</name>
    <dbReference type="NCBI Taxonomy" id="2923363"/>
    <lineage>
        <taxon>Bacteria</taxon>
        <taxon>Bacillati</taxon>
        <taxon>Bacillota</taxon>
        <taxon>Bacilli</taxon>
        <taxon>Lactobacillales</taxon>
        <taxon>Lactobacillaceae</taxon>
        <taxon>Bombilactobacillus</taxon>
    </lineage>
</organism>
<feature type="transmembrane region" description="Helical" evidence="7">
    <location>
        <begin position="128"/>
        <end position="146"/>
    </location>
</feature>
<evidence type="ECO:0000256" key="2">
    <source>
        <dbReference type="ARBA" id="ARBA00008034"/>
    </source>
</evidence>
<gene>
    <name evidence="8" type="ORF">MOO47_04925</name>
</gene>
<proteinExistence type="inferred from homology"/>
<feature type="transmembrane region" description="Helical" evidence="7">
    <location>
        <begin position="86"/>
        <end position="108"/>
    </location>
</feature>
<dbReference type="RefSeq" id="WP_249512359.1">
    <property type="nucleotide sequence ID" value="NZ_CP093365.1"/>
</dbReference>
<keyword evidence="9" id="KW-1185">Reference proteome</keyword>
<feature type="transmembrane region" description="Helical" evidence="7">
    <location>
        <begin position="190"/>
        <end position="207"/>
    </location>
</feature>
<dbReference type="Pfam" id="PF00950">
    <property type="entry name" value="ABC-3"/>
    <property type="match status" value="1"/>
</dbReference>
<dbReference type="PANTHER" id="PTHR30477:SF13">
    <property type="entry name" value="IRON TRANSPORT SYSTEM MEMBRANE PROTEIN HI_0360-RELATED"/>
    <property type="match status" value="1"/>
</dbReference>
<evidence type="ECO:0000256" key="5">
    <source>
        <dbReference type="ARBA" id="ARBA00023136"/>
    </source>
</evidence>
<feature type="transmembrane region" description="Helical" evidence="7">
    <location>
        <begin position="240"/>
        <end position="259"/>
    </location>
</feature>
<dbReference type="EMBL" id="CP093365">
    <property type="protein sequence ID" value="UQS83132.1"/>
    <property type="molecule type" value="Genomic_DNA"/>
</dbReference>
<feature type="transmembrane region" description="Helical" evidence="7">
    <location>
        <begin position="167"/>
        <end position="184"/>
    </location>
</feature>
<evidence type="ECO:0000256" key="3">
    <source>
        <dbReference type="ARBA" id="ARBA00022692"/>
    </source>
</evidence>
<keyword evidence="6" id="KW-0813">Transport</keyword>
<evidence type="ECO:0000313" key="8">
    <source>
        <dbReference type="EMBL" id="UQS83132.1"/>
    </source>
</evidence>
<comment type="similarity">
    <text evidence="2 6">Belongs to the ABC-3 integral membrane protein family.</text>
</comment>
<dbReference type="SUPFAM" id="SSF81345">
    <property type="entry name" value="ABC transporter involved in vitamin B12 uptake, BtuC"/>
    <property type="match status" value="1"/>
</dbReference>
<comment type="subcellular location">
    <subcellularLocation>
        <location evidence="6">Cell membrane</location>
        <topology evidence="6">Multi-pass membrane protein</topology>
    </subcellularLocation>
    <subcellularLocation>
        <location evidence="1">Membrane</location>
        <topology evidence="1">Multi-pass membrane protein</topology>
    </subcellularLocation>
</comment>
<evidence type="ECO:0000256" key="7">
    <source>
        <dbReference type="SAM" id="Phobius"/>
    </source>
</evidence>
<evidence type="ECO:0000256" key="4">
    <source>
        <dbReference type="ARBA" id="ARBA00022989"/>
    </source>
</evidence>
<feature type="transmembrane region" description="Helical" evidence="7">
    <location>
        <begin position="50"/>
        <end position="74"/>
    </location>
</feature>
<evidence type="ECO:0000256" key="6">
    <source>
        <dbReference type="RuleBase" id="RU003943"/>
    </source>
</evidence>
<reference evidence="8 9" key="1">
    <citation type="journal article" date="2022" name="Int. J. Syst. Evol. Microbiol.">
        <title>Apilactobacillus apisilvae sp. nov., Nicolia spurrieriana gen. nov. sp. nov., Bombilactobacillus folatiphilus sp. nov. and Bombilactobacillus thymidiniphilus sp. nov., four new lactic acid bacterial isolates from stingless bees Tetragonula carbonaria and Austroplebeia australis.</title>
        <authorList>
            <person name="Oliphant S.A."/>
            <person name="Watson-Haigh N.S."/>
            <person name="Sumby K.M."/>
            <person name="Gardner J."/>
            <person name="Groom S."/>
            <person name="Jiranek V."/>
        </authorList>
    </citation>
    <scope>NUCLEOTIDE SEQUENCE [LARGE SCALE GENOMIC DNA]</scope>
    <source>
        <strain evidence="8 9">SG4_A1</strain>
    </source>
</reference>
<evidence type="ECO:0000256" key="1">
    <source>
        <dbReference type="ARBA" id="ARBA00004141"/>
    </source>
</evidence>
<dbReference type="InterPro" id="IPR037294">
    <property type="entry name" value="ABC_BtuC-like"/>
</dbReference>
<evidence type="ECO:0000313" key="9">
    <source>
        <dbReference type="Proteomes" id="UP000831947"/>
    </source>
</evidence>
<keyword evidence="4 7" id="KW-1133">Transmembrane helix</keyword>
<feature type="transmembrane region" description="Helical" evidence="7">
    <location>
        <begin position="214"/>
        <end position="234"/>
    </location>
</feature>
<dbReference type="PANTHER" id="PTHR30477">
    <property type="entry name" value="ABC-TRANSPORTER METAL-BINDING PROTEIN"/>
    <property type="match status" value="1"/>
</dbReference>
<keyword evidence="5 7" id="KW-0472">Membrane</keyword>
<dbReference type="Proteomes" id="UP000831947">
    <property type="component" value="Chromosome"/>
</dbReference>
<dbReference type="InterPro" id="IPR001626">
    <property type="entry name" value="ABC_TroCD"/>
</dbReference>
<feature type="transmembrane region" description="Helical" evidence="7">
    <location>
        <begin position="12"/>
        <end position="30"/>
    </location>
</feature>
<keyword evidence="3 6" id="KW-0812">Transmembrane</keyword>
<sequence length="270" mass="29288">MLQYEFMQNAFIVATVISILCGVIGVFITIRHLSFLTHTLSEIGFAGASFGLWLGWTPLNGMLLFTIFSALAAGTANRNRPLKSTVISLISAFFMGLGVLFLSISQANSSYATNILFGSIVGISNHDVIQILLIALGELVVVFLLYRRLKFTFFDPLGAQNSIRHSWAINLLFLIMMSLSVSVVSQIVGSLLVFALLTLPAAAAQFFGRSTSSLIGLSIVFALVGTWLGLFLGYLTNLPVTFFITTVETIIYLGSALINKSLTLGIFHKS</sequence>
<accession>A0ABY4PBS3</accession>
<dbReference type="PRINTS" id="PR00173">
    <property type="entry name" value="EDTRNSPORT"/>
</dbReference>